<keyword evidence="1" id="KW-0732">Signal</keyword>
<name>A0AAV5T4N8_9BILA</name>
<feature type="non-terminal residue" evidence="2">
    <location>
        <position position="69"/>
    </location>
</feature>
<dbReference type="Proteomes" id="UP001432027">
    <property type="component" value="Unassembled WGS sequence"/>
</dbReference>
<comment type="caution">
    <text evidence="2">The sequence shown here is derived from an EMBL/GenBank/DDBJ whole genome shotgun (WGS) entry which is preliminary data.</text>
</comment>
<sequence>IAMWRLFFFFAVLQIVRSSTCPDGFDLVRDGECRGEVSTMTLTFDNGLTKAVEKCGAVNAQPVIIHNEE</sequence>
<feature type="chain" id="PRO_5043753083" evidence="1">
    <location>
        <begin position="19"/>
        <end position="69"/>
    </location>
</feature>
<dbReference type="EMBL" id="BTSX01000003">
    <property type="protein sequence ID" value="GMS90551.1"/>
    <property type="molecule type" value="Genomic_DNA"/>
</dbReference>
<accession>A0AAV5T4N8</accession>
<feature type="non-terminal residue" evidence="2">
    <location>
        <position position="1"/>
    </location>
</feature>
<feature type="signal peptide" evidence="1">
    <location>
        <begin position="1"/>
        <end position="18"/>
    </location>
</feature>
<keyword evidence="3" id="KW-1185">Reference proteome</keyword>
<dbReference type="AlphaFoldDB" id="A0AAV5T4N8"/>
<protein>
    <submittedName>
        <fullName evidence="2">Uncharacterized protein</fullName>
    </submittedName>
</protein>
<evidence type="ECO:0000256" key="1">
    <source>
        <dbReference type="SAM" id="SignalP"/>
    </source>
</evidence>
<reference evidence="2" key="1">
    <citation type="submission" date="2023-10" db="EMBL/GenBank/DDBJ databases">
        <title>Genome assembly of Pristionchus species.</title>
        <authorList>
            <person name="Yoshida K."/>
            <person name="Sommer R.J."/>
        </authorList>
    </citation>
    <scope>NUCLEOTIDE SEQUENCE</scope>
    <source>
        <strain evidence="2">RS0144</strain>
    </source>
</reference>
<evidence type="ECO:0000313" key="2">
    <source>
        <dbReference type="EMBL" id="GMS90551.1"/>
    </source>
</evidence>
<gene>
    <name evidence="2" type="ORF">PENTCL1PPCAC_12726</name>
</gene>
<organism evidence="2 3">
    <name type="scientific">Pristionchus entomophagus</name>
    <dbReference type="NCBI Taxonomy" id="358040"/>
    <lineage>
        <taxon>Eukaryota</taxon>
        <taxon>Metazoa</taxon>
        <taxon>Ecdysozoa</taxon>
        <taxon>Nematoda</taxon>
        <taxon>Chromadorea</taxon>
        <taxon>Rhabditida</taxon>
        <taxon>Rhabditina</taxon>
        <taxon>Diplogasteromorpha</taxon>
        <taxon>Diplogasteroidea</taxon>
        <taxon>Neodiplogasteridae</taxon>
        <taxon>Pristionchus</taxon>
    </lineage>
</organism>
<evidence type="ECO:0000313" key="3">
    <source>
        <dbReference type="Proteomes" id="UP001432027"/>
    </source>
</evidence>
<proteinExistence type="predicted"/>